<name>A0A7S1MFU6_ALECA</name>
<proteinExistence type="predicted"/>
<evidence type="ECO:0000256" key="1">
    <source>
        <dbReference type="SAM" id="Phobius"/>
    </source>
</evidence>
<dbReference type="EMBL" id="HBGE01036125">
    <property type="protein sequence ID" value="CAD9130461.1"/>
    <property type="molecule type" value="Transcribed_RNA"/>
</dbReference>
<keyword evidence="1" id="KW-0812">Transmembrane</keyword>
<keyword evidence="1" id="KW-1133">Transmembrane helix</keyword>
<gene>
    <name evidence="2" type="ORF">ACAT0790_LOCUS21874</name>
</gene>
<feature type="transmembrane region" description="Helical" evidence="1">
    <location>
        <begin position="12"/>
        <end position="38"/>
    </location>
</feature>
<dbReference type="AlphaFoldDB" id="A0A7S1MFU6"/>
<sequence length="131" mass="13879">MSVAHARAPGLRLFSVGLVCLAVHVIVGLIGGISDAFVAPRAAGSRQSLIASRASGSADQAAKVVSDALDQNNDEYLKALQDASLEACIVADEDHPEDVEKCSELAYELAEAEQLMLKRQDSIAYLDSDSY</sequence>
<protein>
    <submittedName>
        <fullName evidence="2">Uncharacterized protein</fullName>
    </submittedName>
</protein>
<evidence type="ECO:0000313" key="2">
    <source>
        <dbReference type="EMBL" id="CAD9130461.1"/>
    </source>
</evidence>
<keyword evidence="1" id="KW-0472">Membrane</keyword>
<accession>A0A7S1MFU6</accession>
<organism evidence="2">
    <name type="scientific">Alexandrium catenella</name>
    <name type="common">Red tide dinoflagellate</name>
    <name type="synonym">Gonyaulax catenella</name>
    <dbReference type="NCBI Taxonomy" id="2925"/>
    <lineage>
        <taxon>Eukaryota</taxon>
        <taxon>Sar</taxon>
        <taxon>Alveolata</taxon>
        <taxon>Dinophyceae</taxon>
        <taxon>Gonyaulacales</taxon>
        <taxon>Pyrocystaceae</taxon>
        <taxon>Alexandrium</taxon>
    </lineage>
</organism>
<reference evidence="2" key="1">
    <citation type="submission" date="2021-01" db="EMBL/GenBank/DDBJ databases">
        <authorList>
            <person name="Corre E."/>
            <person name="Pelletier E."/>
            <person name="Niang G."/>
            <person name="Scheremetjew M."/>
            <person name="Finn R."/>
            <person name="Kale V."/>
            <person name="Holt S."/>
            <person name="Cochrane G."/>
            <person name="Meng A."/>
            <person name="Brown T."/>
            <person name="Cohen L."/>
        </authorList>
    </citation>
    <scope>NUCLEOTIDE SEQUENCE</scope>
    <source>
        <strain evidence="2">OF101</strain>
    </source>
</reference>